<accession>A0A644TRX5</accession>
<dbReference type="AlphaFoldDB" id="A0A644TRX5"/>
<evidence type="ECO:0008006" key="2">
    <source>
        <dbReference type="Google" id="ProtNLM"/>
    </source>
</evidence>
<protein>
    <recommendedName>
        <fullName evidence="2">Guanylate cyclase domain-containing protein</fullName>
    </recommendedName>
</protein>
<dbReference type="EMBL" id="VSSQ01000048">
    <property type="protein sequence ID" value="MPL69724.1"/>
    <property type="molecule type" value="Genomic_DNA"/>
</dbReference>
<gene>
    <name evidence="1" type="ORF">SDC9_15472</name>
</gene>
<proteinExistence type="predicted"/>
<comment type="caution">
    <text evidence="1">The sequence shown here is derived from an EMBL/GenBank/DDBJ whole genome shotgun (WGS) entry which is preliminary data.</text>
</comment>
<sequence>MDNSPYAVLTGDIVKSSRMSPADLRRLPEALSTIFKSIDPICKPAGFAARFSIFRGDSFQLICEPACALKAWLIIRAGLRSTYPAPLSRSVDARIGIAVGKVNYLAGNITESNGEVFNLSGRLLETLKAPRLTGFASGNKEINRNLNAGLMLADDILRRWTTTQCRIVPLLLQSLNQSEIAKATKTRQPTVTTKINAMGWNAVEHWMDYYVALSNESGSFTNP</sequence>
<evidence type="ECO:0000313" key="1">
    <source>
        <dbReference type="EMBL" id="MPL69724.1"/>
    </source>
</evidence>
<reference evidence="1" key="1">
    <citation type="submission" date="2019-08" db="EMBL/GenBank/DDBJ databases">
        <authorList>
            <person name="Kucharzyk K."/>
            <person name="Murdoch R.W."/>
            <person name="Higgins S."/>
            <person name="Loffler F."/>
        </authorList>
    </citation>
    <scope>NUCLEOTIDE SEQUENCE</scope>
</reference>
<name>A0A644TRX5_9ZZZZ</name>
<organism evidence="1">
    <name type="scientific">bioreactor metagenome</name>
    <dbReference type="NCBI Taxonomy" id="1076179"/>
    <lineage>
        <taxon>unclassified sequences</taxon>
        <taxon>metagenomes</taxon>
        <taxon>ecological metagenomes</taxon>
    </lineage>
</organism>